<sequence length="387" mass="42229">MKNIWHVMRNELLQITRMRSVLLILFIMPLLLIFVLGSALSSQFKAEDYVPAPAKLAVFNEDSGQMKAPLQQFFANDQVREILQVTEVQSEEEMNERIELNEVDGGLVIPASFSKHIMSGASSEWTYYGGSNTSANDTIKILLQKFTDQATQTQAAVMVLGPQAAAVSAPVDRTSQVVQGTLQDNLYNASAMEYYAGSMLIMFLLFSGMSAAIGLQKERENKTLQRIMVAPVTVAQALLGKLLGVAVLSMIQCSVIIIFTWVVYGVNWGEHLGAIAIICLCTIVAAISLAAILAVLFKSSKAVESVYSSLVTIMTFLSGGMIVFVGDQMQTVGQFTLNYWAAGAILRFMLNVDTSTAWNNLYVLIGIAVALMAGAMLISRRVVTLHE</sequence>
<dbReference type="STRING" id="1324314.BVG16_11720"/>
<dbReference type="RefSeq" id="WP_078498866.1">
    <property type="nucleotide sequence ID" value="NZ_MSZX01000004.1"/>
</dbReference>
<dbReference type="Proteomes" id="UP000190188">
    <property type="component" value="Unassembled WGS sequence"/>
</dbReference>
<name>A0A1T2XF67_9BACL</name>
<evidence type="ECO:0000256" key="3">
    <source>
        <dbReference type="ARBA" id="ARBA00022692"/>
    </source>
</evidence>
<evidence type="ECO:0000256" key="2">
    <source>
        <dbReference type="ARBA" id="ARBA00022475"/>
    </source>
</evidence>
<comment type="caution">
    <text evidence="8">The sequence shown here is derived from an EMBL/GenBank/DDBJ whole genome shotgun (WGS) entry which is preliminary data.</text>
</comment>
<dbReference type="InterPro" id="IPR051449">
    <property type="entry name" value="ABC-2_transporter_component"/>
</dbReference>
<dbReference type="GO" id="GO:0005886">
    <property type="term" value="C:plasma membrane"/>
    <property type="evidence" value="ECO:0007669"/>
    <property type="project" value="UniProtKB-SubCell"/>
</dbReference>
<dbReference type="PANTHER" id="PTHR30294">
    <property type="entry name" value="MEMBRANE COMPONENT OF ABC TRANSPORTER YHHJ-RELATED"/>
    <property type="match status" value="1"/>
</dbReference>
<dbReference type="GO" id="GO:0140359">
    <property type="term" value="F:ABC-type transporter activity"/>
    <property type="evidence" value="ECO:0007669"/>
    <property type="project" value="InterPro"/>
</dbReference>
<evidence type="ECO:0000256" key="4">
    <source>
        <dbReference type="ARBA" id="ARBA00022989"/>
    </source>
</evidence>
<dbReference type="PANTHER" id="PTHR30294:SF29">
    <property type="entry name" value="MULTIDRUG ABC TRANSPORTER PERMEASE YBHS-RELATED"/>
    <property type="match status" value="1"/>
</dbReference>
<dbReference type="OrthoDB" id="1952619at2"/>
<evidence type="ECO:0000313" key="8">
    <source>
        <dbReference type="EMBL" id="OPA78529.1"/>
    </source>
</evidence>
<evidence type="ECO:0000259" key="7">
    <source>
        <dbReference type="Pfam" id="PF12698"/>
    </source>
</evidence>
<dbReference type="Pfam" id="PF12698">
    <property type="entry name" value="ABC2_membrane_3"/>
    <property type="match status" value="1"/>
</dbReference>
<reference evidence="8 9" key="1">
    <citation type="submission" date="2017-01" db="EMBL/GenBank/DDBJ databases">
        <title>Genome analysis of Paenibacillus selenitrireducens ES3-24.</title>
        <authorList>
            <person name="Xu D."/>
            <person name="Yao R."/>
            <person name="Zheng S."/>
        </authorList>
    </citation>
    <scope>NUCLEOTIDE SEQUENCE [LARGE SCALE GENOMIC DNA]</scope>
    <source>
        <strain evidence="8 9">ES3-24</strain>
    </source>
</reference>
<feature type="transmembrane region" description="Helical" evidence="6">
    <location>
        <begin position="274"/>
        <end position="297"/>
    </location>
</feature>
<dbReference type="InterPro" id="IPR013525">
    <property type="entry name" value="ABC2_TM"/>
</dbReference>
<organism evidence="8 9">
    <name type="scientific">Paenibacillus selenitireducens</name>
    <dbReference type="NCBI Taxonomy" id="1324314"/>
    <lineage>
        <taxon>Bacteria</taxon>
        <taxon>Bacillati</taxon>
        <taxon>Bacillota</taxon>
        <taxon>Bacilli</taxon>
        <taxon>Bacillales</taxon>
        <taxon>Paenibacillaceae</taxon>
        <taxon>Paenibacillus</taxon>
    </lineage>
</organism>
<keyword evidence="2" id="KW-1003">Cell membrane</keyword>
<dbReference type="EMBL" id="MSZX01000004">
    <property type="protein sequence ID" value="OPA78529.1"/>
    <property type="molecule type" value="Genomic_DNA"/>
</dbReference>
<proteinExistence type="predicted"/>
<feature type="transmembrane region" description="Helical" evidence="6">
    <location>
        <begin position="237"/>
        <end position="262"/>
    </location>
</feature>
<evidence type="ECO:0000256" key="5">
    <source>
        <dbReference type="ARBA" id="ARBA00023136"/>
    </source>
</evidence>
<keyword evidence="5 6" id="KW-0472">Membrane</keyword>
<protein>
    <recommendedName>
        <fullName evidence="7">ABC-2 type transporter transmembrane domain-containing protein</fullName>
    </recommendedName>
</protein>
<feature type="transmembrane region" description="Helical" evidence="6">
    <location>
        <begin position="361"/>
        <end position="379"/>
    </location>
</feature>
<evidence type="ECO:0000313" key="9">
    <source>
        <dbReference type="Proteomes" id="UP000190188"/>
    </source>
</evidence>
<gene>
    <name evidence="8" type="ORF">BVG16_11720</name>
</gene>
<comment type="subcellular location">
    <subcellularLocation>
        <location evidence="1">Cell membrane</location>
        <topology evidence="1">Multi-pass membrane protein</topology>
    </subcellularLocation>
</comment>
<feature type="transmembrane region" description="Helical" evidence="6">
    <location>
        <begin position="194"/>
        <end position="216"/>
    </location>
</feature>
<dbReference type="Gene3D" id="3.40.1710.10">
    <property type="entry name" value="abc type-2 transporter like domain"/>
    <property type="match status" value="1"/>
</dbReference>
<accession>A0A1T2XF67</accession>
<keyword evidence="9" id="KW-1185">Reference proteome</keyword>
<feature type="domain" description="ABC-2 type transporter transmembrane" evidence="7">
    <location>
        <begin position="19"/>
        <end position="376"/>
    </location>
</feature>
<keyword evidence="4 6" id="KW-1133">Transmembrane helix</keyword>
<evidence type="ECO:0000256" key="6">
    <source>
        <dbReference type="SAM" id="Phobius"/>
    </source>
</evidence>
<dbReference type="AlphaFoldDB" id="A0A1T2XF67"/>
<evidence type="ECO:0000256" key="1">
    <source>
        <dbReference type="ARBA" id="ARBA00004651"/>
    </source>
</evidence>
<keyword evidence="3 6" id="KW-0812">Transmembrane</keyword>
<feature type="transmembrane region" description="Helical" evidence="6">
    <location>
        <begin position="306"/>
        <end position="326"/>
    </location>
</feature>